<evidence type="ECO:0000256" key="6">
    <source>
        <dbReference type="SAM" id="Phobius"/>
    </source>
</evidence>
<evidence type="ECO:0000256" key="2">
    <source>
        <dbReference type="ARBA" id="ARBA00022692"/>
    </source>
</evidence>
<name>A0A9P8A8Z8_MORAP</name>
<dbReference type="Pfam" id="PF07690">
    <property type="entry name" value="MFS_1"/>
    <property type="match status" value="1"/>
</dbReference>
<evidence type="ECO:0000256" key="5">
    <source>
        <dbReference type="SAM" id="MobiDB-lite"/>
    </source>
</evidence>
<feature type="transmembrane region" description="Helical" evidence="6">
    <location>
        <begin position="81"/>
        <end position="101"/>
    </location>
</feature>
<feature type="transmembrane region" description="Helical" evidence="6">
    <location>
        <begin position="107"/>
        <end position="132"/>
    </location>
</feature>
<dbReference type="SUPFAM" id="SSF103473">
    <property type="entry name" value="MFS general substrate transporter"/>
    <property type="match status" value="1"/>
</dbReference>
<feature type="compositionally biased region" description="Polar residues" evidence="5">
    <location>
        <begin position="258"/>
        <end position="277"/>
    </location>
</feature>
<dbReference type="GO" id="GO:0016020">
    <property type="term" value="C:membrane"/>
    <property type="evidence" value="ECO:0007669"/>
    <property type="project" value="UniProtKB-SubCell"/>
</dbReference>
<reference evidence="7" key="1">
    <citation type="submission" date="2021-07" db="EMBL/GenBank/DDBJ databases">
        <title>Draft genome of Mortierella alpina, strain LL118, isolated from an aspen leaf litter sample.</title>
        <authorList>
            <person name="Yang S."/>
            <person name="Vinatzer B.A."/>
        </authorList>
    </citation>
    <scope>NUCLEOTIDE SEQUENCE</scope>
    <source>
        <strain evidence="7">LL118</strain>
    </source>
</reference>
<feature type="transmembrane region" description="Helical" evidence="6">
    <location>
        <begin position="190"/>
        <end position="210"/>
    </location>
</feature>
<dbReference type="Proteomes" id="UP000717515">
    <property type="component" value="Unassembled WGS sequence"/>
</dbReference>
<evidence type="ECO:0000313" key="7">
    <source>
        <dbReference type="EMBL" id="KAG9326030.1"/>
    </source>
</evidence>
<dbReference type="PANTHER" id="PTHR21576:SF158">
    <property type="entry name" value="RIBOSOMAL RNA-PROCESSING PROTEIN 12-LIKE CONSERVED DOMAIN-CONTAINING PROTEIN"/>
    <property type="match status" value="1"/>
</dbReference>
<proteinExistence type="predicted"/>
<protein>
    <recommendedName>
        <fullName evidence="9">Nodulin-like domain-containing protein</fullName>
    </recommendedName>
</protein>
<evidence type="ECO:0000313" key="8">
    <source>
        <dbReference type="Proteomes" id="UP000717515"/>
    </source>
</evidence>
<organism evidence="7 8">
    <name type="scientific">Mortierella alpina</name>
    <name type="common">Oleaginous fungus</name>
    <name type="synonym">Mortierella renispora</name>
    <dbReference type="NCBI Taxonomy" id="64518"/>
    <lineage>
        <taxon>Eukaryota</taxon>
        <taxon>Fungi</taxon>
        <taxon>Fungi incertae sedis</taxon>
        <taxon>Mucoromycota</taxon>
        <taxon>Mortierellomycotina</taxon>
        <taxon>Mortierellomycetes</taxon>
        <taxon>Mortierellales</taxon>
        <taxon>Mortierellaceae</taxon>
        <taxon>Mortierella</taxon>
    </lineage>
</organism>
<feature type="transmembrane region" description="Helical" evidence="6">
    <location>
        <begin position="490"/>
        <end position="508"/>
    </location>
</feature>
<feature type="transmembrane region" description="Helical" evidence="6">
    <location>
        <begin position="54"/>
        <end position="74"/>
    </location>
</feature>
<feature type="transmembrane region" description="Helical" evidence="6">
    <location>
        <begin position="144"/>
        <end position="163"/>
    </location>
</feature>
<evidence type="ECO:0008006" key="9">
    <source>
        <dbReference type="Google" id="ProtNLM"/>
    </source>
</evidence>
<dbReference type="InterPro" id="IPR036259">
    <property type="entry name" value="MFS_trans_sf"/>
</dbReference>
<dbReference type="AlphaFoldDB" id="A0A9P8A8Z8"/>
<evidence type="ECO:0000256" key="3">
    <source>
        <dbReference type="ARBA" id="ARBA00022989"/>
    </source>
</evidence>
<feature type="transmembrane region" description="Helical" evidence="6">
    <location>
        <begin position="12"/>
        <end position="34"/>
    </location>
</feature>
<evidence type="ECO:0000256" key="1">
    <source>
        <dbReference type="ARBA" id="ARBA00004141"/>
    </source>
</evidence>
<feature type="transmembrane region" description="Helical" evidence="6">
    <location>
        <begin position="431"/>
        <end position="450"/>
    </location>
</feature>
<feature type="transmembrane region" description="Helical" evidence="6">
    <location>
        <begin position="550"/>
        <end position="568"/>
    </location>
</feature>
<keyword evidence="2 6" id="KW-0812">Transmembrane</keyword>
<keyword evidence="4 6" id="KW-0472">Membrane</keyword>
<keyword evidence="3 6" id="KW-1133">Transmembrane helix</keyword>
<comment type="subcellular location">
    <subcellularLocation>
        <location evidence="1">Membrane</location>
        <topology evidence="1">Multi-pass membrane protein</topology>
    </subcellularLocation>
</comment>
<dbReference type="EMBL" id="JAIFTL010000027">
    <property type="protein sequence ID" value="KAG9326030.1"/>
    <property type="molecule type" value="Genomic_DNA"/>
</dbReference>
<evidence type="ECO:0000256" key="4">
    <source>
        <dbReference type="ARBA" id="ARBA00023136"/>
    </source>
</evidence>
<feature type="transmembrane region" description="Helical" evidence="6">
    <location>
        <begin position="456"/>
        <end position="478"/>
    </location>
</feature>
<gene>
    <name evidence="7" type="ORF">KVV02_000741</name>
</gene>
<sequence>MLKRKVAVSERTARYVSLAIGILVMALSGSLFSFASFSTDLKARFGFTSSNINLLSAIGDTSMYVGFLIVGPIYDHCGERWTMITASILTLLGYGGMYIAYAKAWGGLGFLMVLYCLAGVASTAGYLAALAANMANFPTSTSGTVSGVLLAFFGLSATLFSQIKTHLFSGHDEVADPTSQLKGTKATQTFLLFLTIITTAIYLFAAVFMVKIKKPVAKALDSDALASSSTVHDEKDEPSPVSTVEDVTHTVRPAHALSRSTTYTPSMSNGREPTSSGLHRLEDWNHSSTTLDKESVAPRTEHHLPGDNILGETAPTTAAAVPITTSTNVSKAWYNPYLTSIDMKPRALLVESTFWFFVIAQVSQQGFSYINNVDSIVHAILDPTDPNTLTRAVSLTGLHVTLISIGNCIGRLASGILSDWVINRYRISRSVFFFGSEILILIPLLIMGFSTSTVSMAALIVSSCLIGATYGATGALFASMTRDFFGETYYGTNCGMVMVLNGANPFIANQIYGVFYDRAVQKMPPAPADSVHQDHMTCLGQACYDSSFKIASLLQLLCIISAGLLFWAHMKKGRKLIRQNDLMA</sequence>
<dbReference type="PANTHER" id="PTHR21576">
    <property type="entry name" value="UNCHARACTERIZED NODULIN-LIKE PROTEIN"/>
    <property type="match status" value="1"/>
</dbReference>
<accession>A0A9P8A8Z8</accession>
<feature type="region of interest" description="Disordered" evidence="5">
    <location>
        <begin position="225"/>
        <end position="282"/>
    </location>
</feature>
<dbReference type="InterPro" id="IPR011701">
    <property type="entry name" value="MFS"/>
</dbReference>
<dbReference type="Gene3D" id="1.20.1250.20">
    <property type="entry name" value="MFS general substrate transporter like domains"/>
    <property type="match status" value="2"/>
</dbReference>
<dbReference type="GO" id="GO:0022857">
    <property type="term" value="F:transmembrane transporter activity"/>
    <property type="evidence" value="ECO:0007669"/>
    <property type="project" value="InterPro"/>
</dbReference>
<comment type="caution">
    <text evidence="7">The sequence shown here is derived from an EMBL/GenBank/DDBJ whole genome shotgun (WGS) entry which is preliminary data.</text>
</comment>